<gene>
    <name evidence="3" type="ORF">CLM73_11800</name>
</gene>
<proteinExistence type="predicted"/>
<dbReference type="Pfam" id="PF20103">
    <property type="entry name" value="DUF6493"/>
    <property type="match status" value="1"/>
</dbReference>
<dbReference type="Proteomes" id="UP000239477">
    <property type="component" value="Chromosome"/>
</dbReference>
<evidence type="ECO:0000259" key="2">
    <source>
        <dbReference type="Pfam" id="PF20103"/>
    </source>
</evidence>
<feature type="domain" description="DUF6493" evidence="2">
    <location>
        <begin position="113"/>
        <end position="242"/>
    </location>
</feature>
<keyword evidence="4" id="KW-1185">Reference proteome</keyword>
<evidence type="ECO:0000313" key="4">
    <source>
        <dbReference type="Proteomes" id="UP000239477"/>
    </source>
</evidence>
<dbReference type="InterPro" id="IPR045472">
    <property type="entry name" value="DUF6493"/>
</dbReference>
<evidence type="ECO:0000256" key="1">
    <source>
        <dbReference type="SAM" id="MobiDB-lite"/>
    </source>
</evidence>
<dbReference type="EMBL" id="CP023270">
    <property type="protein sequence ID" value="AVJ27739.1"/>
    <property type="molecule type" value="Genomic_DNA"/>
</dbReference>
<reference evidence="3 4" key="1">
    <citation type="submission" date="2017-09" db="EMBL/GenBank/DDBJ databases">
        <title>Genomic, metabolic, and phenotypic characteristics of bacterial isolates from the natural microbiome of the model nematode Caenorhabditis elegans.</title>
        <authorList>
            <person name="Zimmermann J."/>
            <person name="Obeng N."/>
            <person name="Yang W."/>
            <person name="Obeng O."/>
            <person name="Kissoyan K."/>
            <person name="Pees B."/>
            <person name="Dirksen P."/>
            <person name="Hoppner M."/>
            <person name="Franke A."/>
            <person name="Rosenstiel P."/>
            <person name="Leippe M."/>
            <person name="Dierking K."/>
            <person name="Kaleta C."/>
            <person name="Schulenburg H."/>
        </authorList>
    </citation>
    <scope>NUCLEOTIDE SEQUENCE [LARGE SCALE GENOMIC DNA]</scope>
    <source>
        <strain evidence="3 4">MYb73</strain>
    </source>
</reference>
<feature type="compositionally biased region" description="Polar residues" evidence="1">
    <location>
        <begin position="339"/>
        <end position="358"/>
    </location>
</feature>
<dbReference type="RefSeq" id="WP_105238588.1">
    <property type="nucleotide sequence ID" value="NZ_CP023270.1"/>
</dbReference>
<dbReference type="AlphaFoldDB" id="A0A2S0I6S8"/>
<evidence type="ECO:0000313" key="3">
    <source>
        <dbReference type="EMBL" id="AVJ27739.1"/>
    </source>
</evidence>
<name>A0A2S0I6S8_9BURK</name>
<feature type="region of interest" description="Disordered" evidence="1">
    <location>
        <begin position="339"/>
        <end position="362"/>
    </location>
</feature>
<organism evidence="3 4">
    <name type="scientific">Achromobacter spanius</name>
    <dbReference type="NCBI Taxonomy" id="217203"/>
    <lineage>
        <taxon>Bacteria</taxon>
        <taxon>Pseudomonadati</taxon>
        <taxon>Pseudomonadota</taxon>
        <taxon>Betaproteobacteria</taxon>
        <taxon>Burkholderiales</taxon>
        <taxon>Alcaligenaceae</taxon>
        <taxon>Achromobacter</taxon>
    </lineage>
</organism>
<sequence>MTPYKNLWDYYRDTARLIEEGATLRSLYDAMLGVQSEDMRAVQASPKRLREMAQGWSQRPNFLPIRLNEVFNGLQVDQTDDYVLAMVGGLGGRQEQEVRLFMLRHDHALRDGAFWRIFEVEGGGEISLANIDKFSREELNWHNTVVLLANEGTLDRRRVLRSCLEALNRDFSAYRAGWFSRVYATLAPAPDEAAADQPLLRQSLGSSITATVALAVKQFEALHKHGLLDAAPFVDACGGAFSGSKAAALSVLRILEALGAQARAESESVAQALALGLAHPHADVQRAAVKALAKLGRMDLAQQQRDALAPAVAVLVPDGAAEDADAAGANGAADALPTSGTGLAQSANGHLQSSTSSGLPLPVPLRPWTDADALERYAALLESPADVLEFELALAWLATSGQVAATVAPLAKRARQLAERDAQHYAAALLLAAHDPESPFLPQKYWQKTTSQVVNGEWVYENVGEPQPLPTAEQSSLLPSFITRLREVAGIVQGKAPRRPLLATPTDTQGWIDADVLLARFEAGRVSGAPLPVDLVQALLRVHPEHRARVVQATGGAWPQITDTVRIAWHSRGSSTLKADGSPQWVWWSPVVHAEPAEAPTASQPALIPSGPPQHQEGVDAHALVCAELGLANPASTLPLAAASMEIMNVAAGDEAEHRAPAVLRALAQHPGAWQPETVQLLALGMASKQAEVRAQAVEVFAAAIPQRMDATVAAQAYAACAPAIVLTRWAASFADAATLAPAAVIAVLGGLLPRLDPKTRGIGSLLTVLLDESLRHAQPVADAALRGWLAGFTGASAAAKAAKALLALKTS</sequence>
<accession>A0A2S0I6S8</accession>
<protein>
    <recommendedName>
        <fullName evidence="2">DUF6493 domain-containing protein</fullName>
    </recommendedName>
</protein>
<dbReference type="OrthoDB" id="8481515at2"/>